<protein>
    <submittedName>
        <fullName evidence="1">13643_t:CDS:1</fullName>
    </submittedName>
</protein>
<evidence type="ECO:0000313" key="2">
    <source>
        <dbReference type="Proteomes" id="UP000789920"/>
    </source>
</evidence>
<reference evidence="1" key="1">
    <citation type="submission" date="2021-06" db="EMBL/GenBank/DDBJ databases">
        <authorList>
            <person name="Kallberg Y."/>
            <person name="Tangrot J."/>
            <person name="Rosling A."/>
        </authorList>
    </citation>
    <scope>NUCLEOTIDE SEQUENCE</scope>
    <source>
        <strain evidence="1">MA461A</strain>
    </source>
</reference>
<feature type="non-terminal residue" evidence="1">
    <location>
        <position position="73"/>
    </location>
</feature>
<organism evidence="1 2">
    <name type="scientific">Racocetra persica</name>
    <dbReference type="NCBI Taxonomy" id="160502"/>
    <lineage>
        <taxon>Eukaryota</taxon>
        <taxon>Fungi</taxon>
        <taxon>Fungi incertae sedis</taxon>
        <taxon>Mucoromycota</taxon>
        <taxon>Glomeromycotina</taxon>
        <taxon>Glomeromycetes</taxon>
        <taxon>Diversisporales</taxon>
        <taxon>Gigasporaceae</taxon>
        <taxon>Racocetra</taxon>
    </lineage>
</organism>
<keyword evidence="2" id="KW-1185">Reference proteome</keyword>
<proteinExistence type="predicted"/>
<name>A0ACA9RL46_9GLOM</name>
<dbReference type="Proteomes" id="UP000789920">
    <property type="component" value="Unassembled WGS sequence"/>
</dbReference>
<sequence>PNKYNVTRSEDKDEYEEEVLVAQTYFFCKCWFVKEEKKPDKEMVYQAQKEKNKEGLNFGSMTEIQEEQSREIL</sequence>
<comment type="caution">
    <text evidence="1">The sequence shown here is derived from an EMBL/GenBank/DDBJ whole genome shotgun (WGS) entry which is preliminary data.</text>
</comment>
<feature type="non-terminal residue" evidence="1">
    <location>
        <position position="1"/>
    </location>
</feature>
<dbReference type="EMBL" id="CAJVQC010057989">
    <property type="protein sequence ID" value="CAG8798178.1"/>
    <property type="molecule type" value="Genomic_DNA"/>
</dbReference>
<gene>
    <name evidence="1" type="ORF">RPERSI_LOCUS20478</name>
</gene>
<accession>A0ACA9RL46</accession>
<evidence type="ECO:0000313" key="1">
    <source>
        <dbReference type="EMBL" id="CAG8798178.1"/>
    </source>
</evidence>